<dbReference type="EMBL" id="CP031385">
    <property type="protein sequence ID" value="QPG94249.1"/>
    <property type="molecule type" value="Genomic_DNA"/>
</dbReference>
<proteinExistence type="predicted"/>
<protein>
    <submittedName>
        <fullName evidence="1">Uncharacterized protein</fullName>
    </submittedName>
</protein>
<keyword evidence="2" id="KW-1185">Reference proteome</keyword>
<dbReference type="AlphaFoldDB" id="A0A7S9KKZ6"/>
<dbReference type="OrthoDB" id="4928116at2759"/>
<reference evidence="1 2" key="1">
    <citation type="journal article" date="2018" name="PLoS Genet.">
        <title>Repeat elements organise 3D genome structure and mediate transcription in the filamentous fungus Epichloe festucae.</title>
        <authorList>
            <person name="Winter D.J."/>
            <person name="Ganley A.R.D."/>
            <person name="Young C.A."/>
            <person name="Liachko I."/>
            <person name="Schardl C.L."/>
            <person name="Dupont P.Y."/>
            <person name="Berry D."/>
            <person name="Ram A."/>
            <person name="Scott B."/>
            <person name="Cox M.P."/>
        </authorList>
    </citation>
    <scope>NUCLEOTIDE SEQUENCE [LARGE SCALE GENOMIC DNA]</scope>
    <source>
        <strain evidence="1 2">Fl1</strain>
    </source>
</reference>
<gene>
    <name evidence="1" type="ORF">C2857_005490</name>
</gene>
<evidence type="ECO:0000313" key="1">
    <source>
        <dbReference type="EMBL" id="QPG94249.1"/>
    </source>
</evidence>
<accession>A0A7S9KKZ6</accession>
<evidence type="ECO:0000313" key="2">
    <source>
        <dbReference type="Proteomes" id="UP000594364"/>
    </source>
</evidence>
<dbReference type="Proteomes" id="UP000594364">
    <property type="component" value="Chromosome 1"/>
</dbReference>
<name>A0A7S9KKZ6_EPIFF</name>
<sequence>MMDQLIQQRFNSDSTAIQQRFNSVRLFTYTPRPVDQEAHEVGGLPYEMAERHHQAHVTHHLRAALYNARCLSEHFFGVLLARNPDTMQVVAAGWDEDDSSVLRRAIHARHVMNNNVSRPLDAQPPIPDDELPYWIWYPTLPSASTLCRLAETREAMRPQCIRACIAGGYRMAYSKIMSMSNDTKSGENVLPAADADVIMEAEASPDGDFFVADSKRRQQETRHHSAAANL</sequence>
<organism evidence="1 2">
    <name type="scientific">Epichloe festucae (strain Fl1)</name>
    <dbReference type="NCBI Taxonomy" id="877507"/>
    <lineage>
        <taxon>Eukaryota</taxon>
        <taxon>Fungi</taxon>
        <taxon>Dikarya</taxon>
        <taxon>Ascomycota</taxon>
        <taxon>Pezizomycotina</taxon>
        <taxon>Sordariomycetes</taxon>
        <taxon>Hypocreomycetidae</taxon>
        <taxon>Hypocreales</taxon>
        <taxon>Clavicipitaceae</taxon>
        <taxon>Epichloe</taxon>
    </lineage>
</organism>